<accession>A0ABR2L8V1</accession>
<gene>
    <name evidence="1" type="ORF">M9Y10_001464</name>
</gene>
<reference evidence="1 2" key="1">
    <citation type="submission" date="2024-04" db="EMBL/GenBank/DDBJ databases">
        <title>Tritrichomonas musculus Genome.</title>
        <authorList>
            <person name="Alves-Ferreira E."/>
            <person name="Grigg M."/>
            <person name="Lorenzi H."/>
            <person name="Galac M."/>
        </authorList>
    </citation>
    <scope>NUCLEOTIDE SEQUENCE [LARGE SCALE GENOMIC DNA]</scope>
    <source>
        <strain evidence="1 2">EAF2021</strain>
    </source>
</reference>
<organism evidence="1 2">
    <name type="scientific">Tritrichomonas musculus</name>
    <dbReference type="NCBI Taxonomy" id="1915356"/>
    <lineage>
        <taxon>Eukaryota</taxon>
        <taxon>Metamonada</taxon>
        <taxon>Parabasalia</taxon>
        <taxon>Tritrichomonadida</taxon>
        <taxon>Tritrichomonadidae</taxon>
        <taxon>Tritrichomonas</taxon>
    </lineage>
</organism>
<dbReference type="Proteomes" id="UP001470230">
    <property type="component" value="Unassembled WGS sequence"/>
</dbReference>
<sequence>MVENKSIYKELGIGIIGSSLAKNPTNPYLENPIDVYKAIQQTNWRDVLILESNNVLTFRPIDGKPKIIDDLVKPGDIVEILNIYQFRKGYNLEIKIDGDIKTAKSNKFLDAIIKDKLQEDIKSKFKVVAGTVKLHPVSRRKMVSFIFFNIEMNKNTTQPTLEKLYTTDDFAVLKRAISELTNKQDYKTLNTRLSRNPNASKFDIRTLNEDIPQETKRFTKRNGKLCNVSRTAP</sequence>
<dbReference type="EMBL" id="JAPFFF010000001">
    <property type="protein sequence ID" value="KAK8899162.1"/>
    <property type="molecule type" value="Genomic_DNA"/>
</dbReference>
<keyword evidence="2" id="KW-1185">Reference proteome</keyword>
<name>A0ABR2L8V1_9EUKA</name>
<evidence type="ECO:0000313" key="1">
    <source>
        <dbReference type="EMBL" id="KAK8899162.1"/>
    </source>
</evidence>
<evidence type="ECO:0000313" key="2">
    <source>
        <dbReference type="Proteomes" id="UP001470230"/>
    </source>
</evidence>
<comment type="caution">
    <text evidence="1">The sequence shown here is derived from an EMBL/GenBank/DDBJ whole genome shotgun (WGS) entry which is preliminary data.</text>
</comment>
<proteinExistence type="predicted"/>
<protein>
    <submittedName>
        <fullName evidence="1">Uncharacterized protein</fullName>
    </submittedName>
</protein>